<dbReference type="InterPro" id="IPR036388">
    <property type="entry name" value="WH-like_DNA-bd_sf"/>
</dbReference>
<dbReference type="InterPro" id="IPR050281">
    <property type="entry name" value="Flavin_monoamine_oxidase"/>
</dbReference>
<feature type="compositionally biased region" description="Basic and acidic residues" evidence="5">
    <location>
        <begin position="1073"/>
        <end position="1087"/>
    </location>
</feature>
<feature type="region of interest" description="Disordered" evidence="5">
    <location>
        <begin position="140"/>
        <end position="189"/>
    </location>
</feature>
<evidence type="ECO:0000256" key="1">
    <source>
        <dbReference type="ARBA" id="ARBA00005995"/>
    </source>
</evidence>
<evidence type="ECO:0000256" key="3">
    <source>
        <dbReference type="PROSITE-ProRule" id="PRU00267"/>
    </source>
</evidence>
<dbReference type="SUPFAM" id="SSF47095">
    <property type="entry name" value="HMG-box"/>
    <property type="match status" value="1"/>
</dbReference>
<keyword evidence="4" id="KW-0175">Coiled coil</keyword>
<dbReference type="GO" id="GO:0010468">
    <property type="term" value="P:regulation of gene expression"/>
    <property type="evidence" value="ECO:0007669"/>
    <property type="project" value="UniProtKB-ARBA"/>
</dbReference>
<protein>
    <recommendedName>
        <fullName evidence="10">SWIRM domain-containing protein</fullName>
    </recommendedName>
</protein>
<keyword evidence="2" id="KW-0560">Oxidoreductase</keyword>
<evidence type="ECO:0000313" key="8">
    <source>
        <dbReference type="EMBL" id="RPB27181.1"/>
    </source>
</evidence>
<keyword evidence="3" id="KW-0238">DNA-binding</keyword>
<organism evidence="8 9">
    <name type="scientific">Terfezia boudieri ATCC MYA-4762</name>
    <dbReference type="NCBI Taxonomy" id="1051890"/>
    <lineage>
        <taxon>Eukaryota</taxon>
        <taxon>Fungi</taxon>
        <taxon>Dikarya</taxon>
        <taxon>Ascomycota</taxon>
        <taxon>Pezizomycotina</taxon>
        <taxon>Pezizomycetes</taxon>
        <taxon>Pezizales</taxon>
        <taxon>Pezizaceae</taxon>
        <taxon>Terfezia</taxon>
    </lineage>
</organism>
<dbReference type="Pfam" id="PF01593">
    <property type="entry name" value="Amino_oxidase"/>
    <property type="match status" value="1"/>
</dbReference>
<dbReference type="GO" id="GO:0016491">
    <property type="term" value="F:oxidoreductase activity"/>
    <property type="evidence" value="ECO:0007669"/>
    <property type="project" value="UniProtKB-KW"/>
</dbReference>
<comment type="similarity">
    <text evidence="1">Belongs to the flavin monoamine oxidase family.</text>
</comment>
<dbReference type="PANTHER" id="PTHR10742:SF386">
    <property type="entry name" value="LYSINE-SPECIFIC HISTONE DEMETHYLASE 1A"/>
    <property type="match status" value="1"/>
</dbReference>
<gene>
    <name evidence="8" type="ORF">L211DRAFT_612739</name>
</gene>
<dbReference type="InterPro" id="IPR009057">
    <property type="entry name" value="Homeodomain-like_sf"/>
</dbReference>
<feature type="region of interest" description="Disordered" evidence="5">
    <location>
        <begin position="535"/>
        <end position="568"/>
    </location>
</feature>
<reference evidence="8 9" key="1">
    <citation type="journal article" date="2018" name="Nat. Ecol. Evol.">
        <title>Pezizomycetes genomes reveal the molecular basis of ectomycorrhizal truffle lifestyle.</title>
        <authorList>
            <person name="Murat C."/>
            <person name="Payen T."/>
            <person name="Noel B."/>
            <person name="Kuo A."/>
            <person name="Morin E."/>
            <person name="Chen J."/>
            <person name="Kohler A."/>
            <person name="Krizsan K."/>
            <person name="Balestrini R."/>
            <person name="Da Silva C."/>
            <person name="Montanini B."/>
            <person name="Hainaut M."/>
            <person name="Levati E."/>
            <person name="Barry K.W."/>
            <person name="Belfiori B."/>
            <person name="Cichocki N."/>
            <person name="Clum A."/>
            <person name="Dockter R.B."/>
            <person name="Fauchery L."/>
            <person name="Guy J."/>
            <person name="Iotti M."/>
            <person name="Le Tacon F."/>
            <person name="Lindquist E.A."/>
            <person name="Lipzen A."/>
            <person name="Malagnac F."/>
            <person name="Mello A."/>
            <person name="Molinier V."/>
            <person name="Miyauchi S."/>
            <person name="Poulain J."/>
            <person name="Riccioni C."/>
            <person name="Rubini A."/>
            <person name="Sitrit Y."/>
            <person name="Splivallo R."/>
            <person name="Traeger S."/>
            <person name="Wang M."/>
            <person name="Zifcakova L."/>
            <person name="Wipf D."/>
            <person name="Zambonelli A."/>
            <person name="Paolocci F."/>
            <person name="Nowrousian M."/>
            <person name="Ottonello S."/>
            <person name="Baldrian P."/>
            <person name="Spatafora J.W."/>
            <person name="Henrissat B."/>
            <person name="Nagy L.G."/>
            <person name="Aury J.M."/>
            <person name="Wincker P."/>
            <person name="Grigoriev I.V."/>
            <person name="Bonfante P."/>
            <person name="Martin F.M."/>
        </authorList>
    </citation>
    <scope>NUCLEOTIDE SEQUENCE [LARGE SCALE GENOMIC DNA]</scope>
    <source>
        <strain evidence="8 9">ATCC MYA-4762</strain>
    </source>
</reference>
<feature type="domain" description="HMG box" evidence="6">
    <location>
        <begin position="1018"/>
        <end position="1098"/>
    </location>
</feature>
<dbReference type="Gene3D" id="3.90.660.10">
    <property type="match status" value="1"/>
</dbReference>
<dbReference type="InterPro" id="IPR036910">
    <property type="entry name" value="HMG_box_dom_sf"/>
</dbReference>
<dbReference type="EMBL" id="ML121532">
    <property type="protein sequence ID" value="RPB27181.1"/>
    <property type="molecule type" value="Genomic_DNA"/>
</dbReference>
<sequence>MADSGPHGPPPNGDSGIEANSAQNGPAYYGDMGNNMHSLAAAAHQASTQGAVGAVAQQFPADLWYLSQDTQQQQQQLYPQAYGQGGTEFGNDWGQFHGSFGAEQLQGFVSQYQNQQQMLQLQRTQQPPAPQPMIPQHTVKENEVQQETPQPKQQLPQDQKVRALAHVVKPQVSESTETSALSSPLSNVEEPMLEARARRKPVRLSKPSAPLAPTVRTVPDRTLIKGRADFRPKTSIPQDITAEEYAKQCSQAALNSRLSPYVLHPNEYQMLREHINHLQATTYLNIRNGILRLWQRNPLVSVTREEAAGCAKDYRYFDVADIAYEWLVRNGYINFGCIEVPNTLSSSQSVSQRKKRIVIIGAGIAGLGAARQLEGLFNQLGGDFGPMDGLVEVVVLEGRGRIGGRVYSHPLHDQTASALKDGKRATADLGASIITGFDNGNPLTVLVRGQLALSYHSLHDNSLIYDCDGSVVDKTRDNLTERLYNDILDRVAVFKKKPTVEKTVEGDKELIDAGRDPAGEGGRIIAKIEENEVVSLPPMPPSPPRAAGSPFSAEVDRLTGKPTSATGSSAKIPVIEQLRKLEWEVKDGTLNGTDLDLKPQGSDPRHPTLGKTMDAVLDQYQSLTNITPLDLRLINWHYANLEYANAVNVDKLSLGSWDQDDGNEFRGAHAMLIGGYTQLARGLWLSPRKLDVRTNHCVRKISHHQRGKAKVECENGTIIEADKVVVTLPLGVLKAGSVEFDPHLPEWKQGAISRLGYGLLNKVVLVFDEVFWDVENDMMGLLRSPVGDESKQSNYETRRGTWSSLEGIPCLLTRSLGRFYLFWNCTEVSGRPMLVALMAGEAAHQTEVESDESIITEVMGELSKMYPAKKVPNPVETIITRWQKDVFSRGSYSYVGPEATGEDYNLLSKSIDDTIYFAGEHTCGTHPATVHGAYISGLQVAHDIMDSLLGPIKVPSPLIPPRPKYEGAYSSSVGQKRKAEKSAIEKAREMKEARLEKYEEKLREALHEALGDRPSKPFRSGANPFLLYQKDHWLICKAKCDEARRKATGNPEDKATRNEVRAALGLMWREAPEEKKKPYLNETESNKKNNSQAVLDFKKKLQAWDDAAEKFTTEWKEKNPSLPNEEEQDAIRGAEIELAEAKRNRKLNGFLDDSDAE</sequence>
<name>A0A3N4M2L1_9PEZI</name>
<dbReference type="PROSITE" id="PS50118">
    <property type="entry name" value="HMG_BOX_2"/>
    <property type="match status" value="1"/>
</dbReference>
<dbReference type="InterPro" id="IPR007526">
    <property type="entry name" value="SWIRM"/>
</dbReference>
<dbReference type="InParanoid" id="A0A3N4M2L1"/>
<dbReference type="Proteomes" id="UP000267821">
    <property type="component" value="Unassembled WGS sequence"/>
</dbReference>
<dbReference type="GO" id="GO:0006338">
    <property type="term" value="P:chromatin remodeling"/>
    <property type="evidence" value="ECO:0007669"/>
    <property type="project" value="TreeGrafter"/>
</dbReference>
<proteinExistence type="inferred from homology"/>
<dbReference type="SUPFAM" id="SSF81995">
    <property type="entry name" value="beta-sandwich domain of Sec23/24"/>
    <property type="match status" value="1"/>
</dbReference>
<feature type="region of interest" description="Disordered" evidence="5">
    <location>
        <begin position="1073"/>
        <end position="1092"/>
    </location>
</feature>
<dbReference type="Gene3D" id="1.10.30.10">
    <property type="entry name" value="High mobility group box domain"/>
    <property type="match status" value="1"/>
</dbReference>
<evidence type="ECO:0000256" key="2">
    <source>
        <dbReference type="ARBA" id="ARBA00023002"/>
    </source>
</evidence>
<dbReference type="InterPro" id="IPR009071">
    <property type="entry name" value="HMG_box_dom"/>
</dbReference>
<dbReference type="GO" id="GO:0003677">
    <property type="term" value="F:DNA binding"/>
    <property type="evidence" value="ECO:0007669"/>
    <property type="project" value="UniProtKB-UniRule"/>
</dbReference>
<dbReference type="GO" id="GO:0003682">
    <property type="term" value="F:chromatin binding"/>
    <property type="evidence" value="ECO:0007669"/>
    <property type="project" value="TreeGrafter"/>
</dbReference>
<feature type="compositionally biased region" description="Low complexity" evidence="5">
    <location>
        <begin position="149"/>
        <end position="158"/>
    </location>
</feature>
<dbReference type="PANTHER" id="PTHR10742">
    <property type="entry name" value="FLAVIN MONOAMINE OXIDASE"/>
    <property type="match status" value="1"/>
</dbReference>
<evidence type="ECO:0000256" key="5">
    <source>
        <dbReference type="SAM" id="MobiDB-lite"/>
    </source>
</evidence>
<keyword evidence="9" id="KW-1185">Reference proteome</keyword>
<dbReference type="SUPFAM" id="SSF54373">
    <property type="entry name" value="FAD-linked reductases, C-terminal domain"/>
    <property type="match status" value="1"/>
</dbReference>
<evidence type="ECO:0000259" key="7">
    <source>
        <dbReference type="PROSITE" id="PS50934"/>
    </source>
</evidence>
<dbReference type="GO" id="GO:0005634">
    <property type="term" value="C:nucleus"/>
    <property type="evidence" value="ECO:0007669"/>
    <property type="project" value="UniProtKB-UniRule"/>
</dbReference>
<dbReference type="Gene3D" id="1.10.10.10">
    <property type="entry name" value="Winged helix-like DNA-binding domain superfamily/Winged helix DNA-binding domain"/>
    <property type="match status" value="1"/>
</dbReference>
<dbReference type="STRING" id="1051890.A0A3N4M2L1"/>
<dbReference type="OrthoDB" id="9982100at2759"/>
<dbReference type="AlphaFoldDB" id="A0A3N4M2L1"/>
<feature type="compositionally biased region" description="Polar residues" evidence="5">
    <location>
        <begin position="172"/>
        <end position="186"/>
    </location>
</feature>
<dbReference type="Gene3D" id="3.50.50.60">
    <property type="entry name" value="FAD/NAD(P)-binding domain"/>
    <property type="match status" value="2"/>
</dbReference>
<dbReference type="FunCoup" id="A0A3N4M2L1">
    <property type="interactions" value="369"/>
</dbReference>
<evidence type="ECO:0000256" key="4">
    <source>
        <dbReference type="SAM" id="Coils"/>
    </source>
</evidence>
<feature type="region of interest" description="Disordered" evidence="5">
    <location>
        <begin position="1112"/>
        <end position="1132"/>
    </location>
</feature>
<dbReference type="GO" id="GO:0050660">
    <property type="term" value="F:flavin adenine dinucleotide binding"/>
    <property type="evidence" value="ECO:0007669"/>
    <property type="project" value="TreeGrafter"/>
</dbReference>
<feature type="domain" description="SWIRM" evidence="7">
    <location>
        <begin position="249"/>
        <end position="344"/>
    </location>
</feature>
<accession>A0A3N4M2L1</accession>
<dbReference type="SUPFAM" id="SSF46689">
    <property type="entry name" value="Homeodomain-like"/>
    <property type="match status" value="1"/>
</dbReference>
<feature type="DNA-binding region" description="HMG box" evidence="3">
    <location>
        <begin position="1018"/>
        <end position="1098"/>
    </location>
</feature>
<dbReference type="Pfam" id="PF04433">
    <property type="entry name" value="SWIRM"/>
    <property type="match status" value="1"/>
</dbReference>
<feature type="coiled-coil region" evidence="4">
    <location>
        <begin position="976"/>
        <end position="1008"/>
    </location>
</feature>
<dbReference type="InterPro" id="IPR036188">
    <property type="entry name" value="FAD/NAD-bd_sf"/>
</dbReference>
<evidence type="ECO:0008006" key="10">
    <source>
        <dbReference type="Google" id="ProtNLM"/>
    </source>
</evidence>
<feature type="region of interest" description="Disordered" evidence="5">
    <location>
        <begin position="1"/>
        <end position="30"/>
    </location>
</feature>
<dbReference type="PROSITE" id="PS50934">
    <property type="entry name" value="SWIRM"/>
    <property type="match status" value="1"/>
</dbReference>
<evidence type="ECO:0000259" key="6">
    <source>
        <dbReference type="PROSITE" id="PS50118"/>
    </source>
</evidence>
<keyword evidence="3" id="KW-0539">Nucleus</keyword>
<dbReference type="FunFam" id="1.10.10.10:FF:000064">
    <property type="entry name" value="Lysine-specific histone demethylase 1A"/>
    <property type="match status" value="1"/>
</dbReference>
<dbReference type="InterPro" id="IPR002937">
    <property type="entry name" value="Amino_oxidase"/>
</dbReference>
<dbReference type="SUPFAM" id="SSF51905">
    <property type="entry name" value="FAD/NAD(P)-binding domain"/>
    <property type="match status" value="1"/>
</dbReference>
<evidence type="ECO:0000313" key="9">
    <source>
        <dbReference type="Proteomes" id="UP000267821"/>
    </source>
</evidence>